<organism evidence="3 4">
    <name type="scientific">Subdoligranulum variabile</name>
    <dbReference type="NCBI Taxonomy" id="214851"/>
    <lineage>
        <taxon>Bacteria</taxon>
        <taxon>Bacillati</taxon>
        <taxon>Bacillota</taxon>
        <taxon>Clostridia</taxon>
        <taxon>Eubacteriales</taxon>
        <taxon>Oscillospiraceae</taxon>
        <taxon>Subdoligranulum</taxon>
    </lineage>
</organism>
<reference evidence="3" key="2">
    <citation type="submission" date="2021-09" db="EMBL/GenBank/DDBJ databases">
        <authorList>
            <person name="Gilroy R."/>
        </authorList>
    </citation>
    <scope>NUCLEOTIDE SEQUENCE</scope>
    <source>
        <strain evidence="3">ChiBcec21-2208</strain>
    </source>
</reference>
<name>A0A921LPD1_9FIRM</name>
<evidence type="ECO:0008006" key="5">
    <source>
        <dbReference type="Google" id="ProtNLM"/>
    </source>
</evidence>
<keyword evidence="2" id="KW-0732">Signal</keyword>
<feature type="region of interest" description="Disordered" evidence="1">
    <location>
        <begin position="32"/>
        <end position="61"/>
    </location>
</feature>
<feature type="compositionally biased region" description="Polar residues" evidence="1">
    <location>
        <begin position="32"/>
        <end position="43"/>
    </location>
</feature>
<gene>
    <name evidence="3" type="ORF">K8V20_09475</name>
</gene>
<dbReference type="EMBL" id="DYVE01000243">
    <property type="protein sequence ID" value="HJG28854.1"/>
    <property type="molecule type" value="Genomic_DNA"/>
</dbReference>
<evidence type="ECO:0000313" key="3">
    <source>
        <dbReference type="EMBL" id="HJG28854.1"/>
    </source>
</evidence>
<evidence type="ECO:0000256" key="2">
    <source>
        <dbReference type="SAM" id="SignalP"/>
    </source>
</evidence>
<feature type="chain" id="PRO_5039285626" description="DUF4340 domain-containing protein" evidence="2">
    <location>
        <begin position="25"/>
        <end position="166"/>
    </location>
</feature>
<feature type="signal peptide" evidence="2">
    <location>
        <begin position="1"/>
        <end position="24"/>
    </location>
</feature>
<evidence type="ECO:0000313" key="4">
    <source>
        <dbReference type="Proteomes" id="UP000782880"/>
    </source>
</evidence>
<dbReference type="Proteomes" id="UP000782880">
    <property type="component" value="Unassembled WGS sequence"/>
</dbReference>
<evidence type="ECO:0000256" key="1">
    <source>
        <dbReference type="SAM" id="MobiDB-lite"/>
    </source>
</evidence>
<reference evidence="3" key="1">
    <citation type="journal article" date="2021" name="PeerJ">
        <title>Extensive microbial diversity within the chicken gut microbiome revealed by metagenomics and culture.</title>
        <authorList>
            <person name="Gilroy R."/>
            <person name="Ravi A."/>
            <person name="Getino M."/>
            <person name="Pursley I."/>
            <person name="Horton D.L."/>
            <person name="Alikhan N.F."/>
            <person name="Baker D."/>
            <person name="Gharbi K."/>
            <person name="Hall N."/>
            <person name="Watson M."/>
            <person name="Adriaenssens E.M."/>
            <person name="Foster-Nyarko E."/>
            <person name="Jarju S."/>
            <person name="Secka A."/>
            <person name="Antonio M."/>
            <person name="Oren A."/>
            <person name="Chaudhuri R.R."/>
            <person name="La Ragione R."/>
            <person name="Hildebrand F."/>
            <person name="Pallen M.J."/>
        </authorList>
    </citation>
    <scope>NUCLEOTIDE SEQUENCE</scope>
    <source>
        <strain evidence="3">ChiBcec21-2208</strain>
    </source>
</reference>
<dbReference type="AlphaFoldDB" id="A0A921LPD1"/>
<protein>
    <recommendedName>
        <fullName evidence="5">DUF4340 domain-containing protein</fullName>
    </recommendedName>
</protein>
<proteinExistence type="predicted"/>
<comment type="caution">
    <text evidence="3">The sequence shown here is derived from an EMBL/GenBank/DDBJ whole genome shotgun (WGS) entry which is preliminary data.</text>
</comment>
<sequence length="166" mass="17221">MKRIFALFALSVVLCAGIAILCTACAPKETESSGVESSATLTPESKPEATSIPVASAEPQDTLADPDLQGIVQEIVDDGFTLTPVQVESSDGAAAAGAGGDASVDVDWTHATIETMHVYNGGHGEPQAADAAVIQQGKQVYLYGTQDSERFVADRILVLEIEDEGA</sequence>
<accession>A0A921LPD1</accession>